<dbReference type="CDD" id="cd04275">
    <property type="entry name" value="ZnMc_pappalysin_like"/>
    <property type="match status" value="1"/>
</dbReference>
<reference evidence="11 12" key="2">
    <citation type="journal article" date="2011" name="Stand. Genomic Sci.">
        <title>Complete genome sequence of Leadbetterella byssophila type strain (4M15).</title>
        <authorList>
            <person name="Abt B."/>
            <person name="Teshima H."/>
            <person name="Lucas S."/>
            <person name="Lapidus A."/>
            <person name="Del Rio T.G."/>
            <person name="Nolan M."/>
            <person name="Tice H."/>
            <person name="Cheng J.F."/>
            <person name="Pitluck S."/>
            <person name="Liolios K."/>
            <person name="Pagani I."/>
            <person name="Ivanova N."/>
            <person name="Mavromatis K."/>
            <person name="Pati A."/>
            <person name="Tapia R."/>
            <person name="Han C."/>
            <person name="Goodwin L."/>
            <person name="Chen A."/>
            <person name="Palaniappan K."/>
            <person name="Land M."/>
            <person name="Hauser L."/>
            <person name="Chang Y.J."/>
            <person name="Jeffries C.D."/>
            <person name="Rohde M."/>
            <person name="Goker M."/>
            <person name="Tindall B.J."/>
            <person name="Detter J.C."/>
            <person name="Woyke T."/>
            <person name="Bristow J."/>
            <person name="Eisen J.A."/>
            <person name="Markowitz V."/>
            <person name="Hugenholtz P."/>
            <person name="Klenk H.P."/>
            <person name="Kyrpides N.C."/>
        </authorList>
    </citation>
    <scope>NUCLEOTIDE SEQUENCE [LARGE SCALE GENOMIC DNA]</scope>
    <source>
        <strain evidence="12">DSM 17132 / JCM 16389 / KACC 11308 / NBRC 106382 / 4M15</strain>
    </source>
</reference>
<dbReference type="EMBL" id="CP002305">
    <property type="protein sequence ID" value="ADQ16754.1"/>
    <property type="molecule type" value="Genomic_DNA"/>
</dbReference>
<keyword evidence="5" id="KW-0378">Hydrolase</keyword>
<keyword evidence="3" id="KW-0479">Metal-binding</keyword>
<dbReference type="KEGG" id="lby:Lbys_1024"/>
<dbReference type="PANTHER" id="PTHR47466">
    <property type="match status" value="1"/>
</dbReference>
<feature type="signal peptide" evidence="9">
    <location>
        <begin position="1"/>
        <end position="19"/>
    </location>
</feature>
<keyword evidence="8" id="KW-1015">Disulfide bond</keyword>
<dbReference type="InterPro" id="IPR008754">
    <property type="entry name" value="Peptidase_M43"/>
</dbReference>
<proteinExistence type="inferred from homology"/>
<dbReference type="SUPFAM" id="SSF55486">
    <property type="entry name" value="Metalloproteases ('zincins'), catalytic domain"/>
    <property type="match status" value="1"/>
</dbReference>
<evidence type="ECO:0000313" key="11">
    <source>
        <dbReference type="EMBL" id="ADQ16754.1"/>
    </source>
</evidence>
<dbReference type="Gene3D" id="3.40.390.10">
    <property type="entry name" value="Collagenase (Catalytic Domain)"/>
    <property type="match status" value="1"/>
</dbReference>
<feature type="chain" id="PRO_5003185741" description="Peptidase M43 pregnancy-associated plasma-A domain-containing protein" evidence="9">
    <location>
        <begin position="20"/>
        <end position="411"/>
    </location>
</feature>
<dbReference type="GO" id="GO:0008237">
    <property type="term" value="F:metallopeptidase activity"/>
    <property type="evidence" value="ECO:0007669"/>
    <property type="project" value="UniProtKB-KW"/>
</dbReference>
<dbReference type="GO" id="GO:0006508">
    <property type="term" value="P:proteolysis"/>
    <property type="evidence" value="ECO:0007669"/>
    <property type="project" value="UniProtKB-KW"/>
</dbReference>
<protein>
    <recommendedName>
        <fullName evidence="10">Peptidase M43 pregnancy-associated plasma-A domain-containing protein</fullName>
    </recommendedName>
</protein>
<organism evidence="11 12">
    <name type="scientific">Leadbetterella byssophila (strain DSM 17132 / JCM 16389 / KACC 11308 / NBRC 106382 / 4M15)</name>
    <dbReference type="NCBI Taxonomy" id="649349"/>
    <lineage>
        <taxon>Bacteria</taxon>
        <taxon>Pseudomonadati</taxon>
        <taxon>Bacteroidota</taxon>
        <taxon>Cytophagia</taxon>
        <taxon>Cytophagales</taxon>
        <taxon>Leadbetterellaceae</taxon>
        <taxon>Leadbetterella</taxon>
    </lineage>
</organism>
<keyword evidence="4 9" id="KW-0732">Signal</keyword>
<dbReference type="OrthoDB" id="6278496at2"/>
<keyword evidence="6" id="KW-0862">Zinc</keyword>
<sequence>MKKRILSVLFFIFSFQSFAQHIDRCPPSMGKYPRLHELLNSKIEEKKNARKSANEGVVRIPVVVHVIHNNANGALGGTNISDGQILSQIEVLNEDYRRKIGTPGYNNHPDGADMEIEFFLAPIDPEGRETNGINRVYSAKRSFSVLSDAYNLSDLAYWDSNRYLNIWVANLSGGYLGFAEFPFGNFEGLELQEVDEKIDGVIIDYRAFGRKMGAVEEPYNYGRTATHEIGHWLGLIHIWGDEYCGTDFCDDTPPAESANRTLTCNDILSNCRVRNSRNMIENFLDYTVDSCMNVFTNDQKARVRAILGISERRKQLVANADLFFEVQEPIVVKVLGNPVVGEHLECKIQVNQARDYSVEIVDPLGRKVYSKNFTSAFGQILKIPKKELGQGVRHLKVISGNLQFNYRLLVL</sequence>
<accession>E4RSA2</accession>
<dbReference type="PANTHER" id="PTHR47466:SF1">
    <property type="entry name" value="METALLOPROTEASE MEP1 (AFU_ORTHOLOGUE AFUA_1G07730)-RELATED"/>
    <property type="match status" value="1"/>
</dbReference>
<keyword evidence="12" id="KW-1185">Reference proteome</keyword>
<evidence type="ECO:0000256" key="9">
    <source>
        <dbReference type="SAM" id="SignalP"/>
    </source>
</evidence>
<keyword evidence="2" id="KW-0645">Protease</keyword>
<evidence type="ECO:0000256" key="5">
    <source>
        <dbReference type="ARBA" id="ARBA00022801"/>
    </source>
</evidence>
<evidence type="ECO:0000256" key="2">
    <source>
        <dbReference type="ARBA" id="ARBA00022670"/>
    </source>
</evidence>
<evidence type="ECO:0000259" key="10">
    <source>
        <dbReference type="Pfam" id="PF05572"/>
    </source>
</evidence>
<dbReference type="Proteomes" id="UP000007435">
    <property type="component" value="Chromosome"/>
</dbReference>
<evidence type="ECO:0000256" key="7">
    <source>
        <dbReference type="ARBA" id="ARBA00023049"/>
    </source>
</evidence>
<dbReference type="Pfam" id="PF05572">
    <property type="entry name" value="Peptidase_M43"/>
    <property type="match status" value="1"/>
</dbReference>
<reference key="1">
    <citation type="submission" date="2010-11" db="EMBL/GenBank/DDBJ databases">
        <title>The complete genome of Leadbetterella byssophila DSM 17132.</title>
        <authorList>
            <consortium name="US DOE Joint Genome Institute (JGI-PGF)"/>
            <person name="Lucas S."/>
            <person name="Copeland A."/>
            <person name="Lapidus A."/>
            <person name="Glavina del Rio T."/>
            <person name="Dalin E."/>
            <person name="Tice H."/>
            <person name="Bruce D."/>
            <person name="Goodwin L."/>
            <person name="Pitluck S."/>
            <person name="Kyrpides N."/>
            <person name="Mavromatis K."/>
            <person name="Ivanova N."/>
            <person name="Teshima H."/>
            <person name="Brettin T."/>
            <person name="Detter J.C."/>
            <person name="Han C."/>
            <person name="Tapia R."/>
            <person name="Land M."/>
            <person name="Hauser L."/>
            <person name="Markowitz V."/>
            <person name="Cheng J.-F."/>
            <person name="Hugenholtz P."/>
            <person name="Woyke T."/>
            <person name="Wu D."/>
            <person name="Tindall B."/>
            <person name="Pomrenke H.G."/>
            <person name="Brambilla E."/>
            <person name="Klenk H.-P."/>
            <person name="Eisen J.A."/>
        </authorList>
    </citation>
    <scope>NUCLEOTIDE SEQUENCE [LARGE SCALE GENOMIC DNA]</scope>
    <source>
        <strain>DSM 17132</strain>
    </source>
</reference>
<gene>
    <name evidence="11" type="ordered locus">Lbys_1024</name>
</gene>
<dbReference type="MEROPS" id="M43.009"/>
<dbReference type="HOGENOM" id="CLU_011684_2_1_10"/>
<dbReference type="eggNOG" id="COG3291">
    <property type="taxonomic scope" value="Bacteria"/>
</dbReference>
<dbReference type="GO" id="GO:0046872">
    <property type="term" value="F:metal ion binding"/>
    <property type="evidence" value="ECO:0007669"/>
    <property type="project" value="UniProtKB-KW"/>
</dbReference>
<evidence type="ECO:0000313" key="12">
    <source>
        <dbReference type="Proteomes" id="UP000007435"/>
    </source>
</evidence>
<dbReference type="AlphaFoldDB" id="E4RSA2"/>
<evidence type="ECO:0000256" key="1">
    <source>
        <dbReference type="ARBA" id="ARBA00008721"/>
    </source>
</evidence>
<comment type="similarity">
    <text evidence="1">Belongs to the peptidase M43B family.</text>
</comment>
<evidence type="ECO:0000256" key="4">
    <source>
        <dbReference type="ARBA" id="ARBA00022729"/>
    </source>
</evidence>
<evidence type="ECO:0000256" key="3">
    <source>
        <dbReference type="ARBA" id="ARBA00022723"/>
    </source>
</evidence>
<name>E4RSA2_LEAB4</name>
<evidence type="ECO:0000256" key="8">
    <source>
        <dbReference type="ARBA" id="ARBA00023157"/>
    </source>
</evidence>
<feature type="domain" description="Peptidase M43 pregnancy-associated plasma-A" evidence="10">
    <location>
        <begin position="157"/>
        <end position="307"/>
    </location>
</feature>
<dbReference type="STRING" id="649349.Lbys_1024"/>
<keyword evidence="7" id="KW-0482">Metalloprotease</keyword>
<evidence type="ECO:0000256" key="6">
    <source>
        <dbReference type="ARBA" id="ARBA00022833"/>
    </source>
</evidence>
<dbReference type="InterPro" id="IPR024079">
    <property type="entry name" value="MetalloPept_cat_dom_sf"/>
</dbReference>